<protein>
    <recommendedName>
        <fullName evidence="3">CCHC-type domain-containing protein</fullName>
    </recommendedName>
</protein>
<dbReference type="PANTHER" id="PTHR31286:SF99">
    <property type="entry name" value="DUF4283 DOMAIN-CONTAINING PROTEIN"/>
    <property type="match status" value="1"/>
</dbReference>
<feature type="region of interest" description="Disordered" evidence="2">
    <location>
        <begin position="364"/>
        <end position="390"/>
    </location>
</feature>
<keyword evidence="1" id="KW-0479">Metal-binding</keyword>
<feature type="compositionally biased region" description="Polar residues" evidence="2">
    <location>
        <begin position="1"/>
        <end position="11"/>
    </location>
</feature>
<feature type="compositionally biased region" description="Basic and acidic residues" evidence="2">
    <location>
        <begin position="587"/>
        <end position="596"/>
    </location>
</feature>
<comment type="caution">
    <text evidence="4">The sequence shown here is derived from an EMBL/GenBank/DDBJ whole genome shotgun (WGS) entry which is preliminary data.</text>
</comment>
<dbReference type="GO" id="GO:0003676">
    <property type="term" value="F:nucleic acid binding"/>
    <property type="evidence" value="ECO:0007669"/>
    <property type="project" value="InterPro"/>
</dbReference>
<reference evidence="4" key="2">
    <citation type="journal article" date="2023" name="Plants (Basel)">
        <title>Annotation of the Turnera subulata (Passifloraceae) Draft Genome Reveals the S-Locus Evolved after the Divergence of Turneroideae from Passifloroideae in a Stepwise Manner.</title>
        <authorList>
            <person name="Henning P.M."/>
            <person name="Roalson E.H."/>
            <person name="Mir W."/>
            <person name="McCubbin A.G."/>
            <person name="Shore J.S."/>
        </authorList>
    </citation>
    <scope>NUCLEOTIDE SEQUENCE</scope>
    <source>
        <strain evidence="4">F60SS</strain>
    </source>
</reference>
<evidence type="ECO:0000259" key="3">
    <source>
        <dbReference type="PROSITE" id="PS50158"/>
    </source>
</evidence>
<gene>
    <name evidence="4" type="ORF">Tsubulata_003486</name>
</gene>
<dbReference type="PROSITE" id="PS50158">
    <property type="entry name" value="ZF_CCHC"/>
    <property type="match status" value="1"/>
</dbReference>
<dbReference type="InterPro" id="IPR025558">
    <property type="entry name" value="DUF4283"/>
</dbReference>
<feature type="compositionally biased region" description="Basic and acidic residues" evidence="2">
    <location>
        <begin position="68"/>
        <end position="84"/>
    </location>
</feature>
<dbReference type="AlphaFoldDB" id="A0A9Q0G9M5"/>
<dbReference type="PANTHER" id="PTHR31286">
    <property type="entry name" value="GLYCINE-RICH CELL WALL STRUCTURAL PROTEIN 1.8-LIKE"/>
    <property type="match status" value="1"/>
</dbReference>
<keyword evidence="1" id="KW-0863">Zinc-finger</keyword>
<dbReference type="GO" id="GO:0008270">
    <property type="term" value="F:zinc ion binding"/>
    <property type="evidence" value="ECO:0007669"/>
    <property type="project" value="UniProtKB-KW"/>
</dbReference>
<evidence type="ECO:0000313" key="5">
    <source>
        <dbReference type="Proteomes" id="UP001141552"/>
    </source>
</evidence>
<organism evidence="4 5">
    <name type="scientific">Turnera subulata</name>
    <dbReference type="NCBI Taxonomy" id="218843"/>
    <lineage>
        <taxon>Eukaryota</taxon>
        <taxon>Viridiplantae</taxon>
        <taxon>Streptophyta</taxon>
        <taxon>Embryophyta</taxon>
        <taxon>Tracheophyta</taxon>
        <taxon>Spermatophyta</taxon>
        <taxon>Magnoliopsida</taxon>
        <taxon>eudicotyledons</taxon>
        <taxon>Gunneridae</taxon>
        <taxon>Pentapetalae</taxon>
        <taxon>rosids</taxon>
        <taxon>fabids</taxon>
        <taxon>Malpighiales</taxon>
        <taxon>Passifloraceae</taxon>
        <taxon>Turnera</taxon>
    </lineage>
</organism>
<feature type="domain" description="CCHC-type" evidence="3">
    <location>
        <begin position="308"/>
        <end position="322"/>
    </location>
</feature>
<dbReference type="Proteomes" id="UP001141552">
    <property type="component" value="Unassembled WGS sequence"/>
</dbReference>
<keyword evidence="5" id="KW-1185">Reference proteome</keyword>
<name>A0A9Q0G9M5_9ROSI</name>
<proteinExistence type="predicted"/>
<feature type="region of interest" description="Disordered" evidence="2">
    <location>
        <begin position="547"/>
        <end position="602"/>
    </location>
</feature>
<feature type="region of interest" description="Disordered" evidence="2">
    <location>
        <begin position="1"/>
        <end position="41"/>
    </location>
</feature>
<accession>A0A9Q0G9M5</accession>
<dbReference type="OrthoDB" id="696115at2759"/>
<dbReference type="EMBL" id="JAKUCV010001864">
    <property type="protein sequence ID" value="KAJ4844777.1"/>
    <property type="molecule type" value="Genomic_DNA"/>
</dbReference>
<evidence type="ECO:0000313" key="4">
    <source>
        <dbReference type="EMBL" id="KAJ4844777.1"/>
    </source>
</evidence>
<dbReference type="InterPro" id="IPR040256">
    <property type="entry name" value="At4g02000-like"/>
</dbReference>
<dbReference type="InterPro" id="IPR001878">
    <property type="entry name" value="Znf_CCHC"/>
</dbReference>
<keyword evidence="1" id="KW-0862">Zinc</keyword>
<evidence type="ECO:0000256" key="1">
    <source>
        <dbReference type="PROSITE-ProRule" id="PRU00047"/>
    </source>
</evidence>
<dbReference type="Pfam" id="PF14111">
    <property type="entry name" value="DUF4283"/>
    <property type="match status" value="1"/>
</dbReference>
<sequence>MDHPVRSTQLVRSAPPIPSGPADELVPMIPGKSSQGKDQLENCNKKVKISVGECHIGIEGHSTMPDSVHSEVGECPPREETRRKSSYKEMLAGAQDTPMADLEQELEDYYADSGSDEEEDEDEECPVIRLSSDLKKRIRRPWLKTLFIKVLGRSVGYRFLHRSLLNQWKLKGQVTMADMGNDYYLLRFTNDEDYDRVLFDGPWMVLDHVVIVRRWEPHFDPDNAVIDKAVVWVQLPKLDLEYYHKEVLMLIGSRIGRVVKFDKATLETARCNYARICVEVDLTKPLKSKFKLRRRYWKVVYEGLQNICFHCGRVGHIRDRCPLTSLDSDVEVQGDEGLSNVEMQGALTRPEVLESFGPWMIAKRRRRRNTKPEIPNMQNPQGAGTLHSTPHHNIVQSTEQRATNRLAAGNSSRFNVLAEVNDEDESNVVTAPMEAAVSLPAIRLASAPSHVQLQVKAVKGPEVAKGKAKQVHEEEGRAKVKAQVVGASSTPKASTLAQQMDNFPVSCPQRVVPHVPTSEVSQLVPLPSKPSSFPNRVGVPLQPAPLGNTVILGDPGPSSDPPDPDEETTEGQAVISAVLNTPMGRGPDNRGSDHIADIVPAV</sequence>
<feature type="compositionally biased region" description="Polar residues" evidence="2">
    <location>
        <begin position="376"/>
        <end position="388"/>
    </location>
</feature>
<evidence type="ECO:0000256" key="2">
    <source>
        <dbReference type="SAM" id="MobiDB-lite"/>
    </source>
</evidence>
<reference evidence="4" key="1">
    <citation type="submission" date="2022-02" db="EMBL/GenBank/DDBJ databases">
        <authorList>
            <person name="Henning P.M."/>
            <person name="McCubbin A.G."/>
            <person name="Shore J.S."/>
        </authorList>
    </citation>
    <scope>NUCLEOTIDE SEQUENCE</scope>
    <source>
        <strain evidence="4">F60SS</strain>
        <tissue evidence="4">Leaves</tissue>
    </source>
</reference>
<feature type="region of interest" description="Disordered" evidence="2">
    <location>
        <begin position="60"/>
        <end position="84"/>
    </location>
</feature>